<dbReference type="SUPFAM" id="SSF142433">
    <property type="entry name" value="CinA-like"/>
    <property type="match status" value="1"/>
</dbReference>
<dbReference type="NCBIfam" id="TIGR00199">
    <property type="entry name" value="PncC_domain"/>
    <property type="match status" value="1"/>
</dbReference>
<dbReference type="EMBL" id="BDFE01000017">
    <property type="protein sequence ID" value="GAU09399.1"/>
    <property type="molecule type" value="Genomic_DNA"/>
</dbReference>
<name>A0A194AL35_9BACT</name>
<organism evidence="2 3">
    <name type="scientific">Desulfoplanes formicivorans</name>
    <dbReference type="NCBI Taxonomy" id="1592317"/>
    <lineage>
        <taxon>Bacteria</taxon>
        <taxon>Pseudomonadati</taxon>
        <taxon>Thermodesulfobacteriota</taxon>
        <taxon>Desulfovibrionia</taxon>
        <taxon>Desulfovibrionales</taxon>
        <taxon>Desulfoplanaceae</taxon>
        <taxon>Desulfoplanes</taxon>
    </lineage>
</organism>
<protein>
    <submittedName>
        <fullName evidence="2">Damage-inducible protein CinA</fullName>
    </submittedName>
</protein>
<comment type="caution">
    <text evidence="2">The sequence shown here is derived from an EMBL/GenBank/DDBJ whole genome shotgun (WGS) entry which is preliminary data.</text>
</comment>
<proteinExistence type="predicted"/>
<evidence type="ECO:0000313" key="3">
    <source>
        <dbReference type="Proteomes" id="UP000095200"/>
    </source>
</evidence>
<evidence type="ECO:0000313" key="2">
    <source>
        <dbReference type="EMBL" id="GAU09399.1"/>
    </source>
</evidence>
<evidence type="ECO:0000259" key="1">
    <source>
        <dbReference type="Pfam" id="PF02464"/>
    </source>
</evidence>
<dbReference type="RefSeq" id="WP_069859631.1">
    <property type="nucleotide sequence ID" value="NZ_BDFE01000017.1"/>
</dbReference>
<dbReference type="Gene3D" id="3.90.950.20">
    <property type="entry name" value="CinA-like"/>
    <property type="match status" value="1"/>
</dbReference>
<dbReference type="AlphaFoldDB" id="A0A194AL35"/>
<dbReference type="STRING" id="1592317.DPF_2125"/>
<dbReference type="Proteomes" id="UP000095200">
    <property type="component" value="Unassembled WGS sequence"/>
</dbReference>
<accession>A0A194AL35</accession>
<dbReference type="Pfam" id="PF02464">
    <property type="entry name" value="CinA"/>
    <property type="match status" value="1"/>
</dbReference>
<keyword evidence="3" id="KW-1185">Reference proteome</keyword>
<reference evidence="3" key="1">
    <citation type="submission" date="2016-06" db="EMBL/GenBank/DDBJ databases">
        <title>Draft genome sequence of Desulfoplanes formicivorans strain Pf12B.</title>
        <authorList>
            <person name="Watanabe M."/>
            <person name="Kojima H."/>
            <person name="Fukui M."/>
        </authorList>
    </citation>
    <scope>NUCLEOTIDE SEQUENCE [LARGE SCALE GENOMIC DNA]</scope>
    <source>
        <strain evidence="3">Pf12B</strain>
    </source>
</reference>
<feature type="domain" description="CinA C-terminal" evidence="1">
    <location>
        <begin position="7"/>
        <end position="158"/>
    </location>
</feature>
<gene>
    <name evidence="2" type="ORF">DPF_2125</name>
</gene>
<dbReference type="OrthoDB" id="9801454at2"/>
<sequence>MHDQTMQSLVAELGERLEARKWMMATAESCTGGLVGHELTNVAGSSHWYLGGIISYSNDLKMRLLGVDGRILQTHGAVSQPCVLDMVRGVCRVTGADVGVALSGIAGPSGGSPDKPVGTVWIGWSVQGRAWAVCGHFSGTRREIKCQSAWTALAGLVRAIPET</sequence>
<dbReference type="InterPro" id="IPR036653">
    <property type="entry name" value="CinA-like_C"/>
</dbReference>
<dbReference type="InterPro" id="IPR008136">
    <property type="entry name" value="CinA_C"/>
</dbReference>